<proteinExistence type="predicted"/>
<comment type="caution">
    <text evidence="6">The sequence shown here is derived from an EMBL/GenBank/DDBJ whole genome shotgun (WGS) entry which is preliminary data.</text>
</comment>
<dbReference type="EMBL" id="JACCBU010000001">
    <property type="protein sequence ID" value="NYE73404.1"/>
    <property type="molecule type" value="Genomic_DNA"/>
</dbReference>
<dbReference type="GO" id="GO:0000976">
    <property type="term" value="F:transcription cis-regulatory region binding"/>
    <property type="evidence" value="ECO:0007669"/>
    <property type="project" value="TreeGrafter"/>
</dbReference>
<dbReference type="AlphaFoldDB" id="A0A7Y9IAT5"/>
<dbReference type="InterPro" id="IPR050109">
    <property type="entry name" value="HTH-type_TetR-like_transc_reg"/>
</dbReference>
<evidence type="ECO:0000256" key="3">
    <source>
        <dbReference type="ARBA" id="ARBA00023163"/>
    </source>
</evidence>
<gene>
    <name evidence="6" type="ORF">BKA15_004733</name>
</gene>
<evidence type="ECO:0000256" key="2">
    <source>
        <dbReference type="ARBA" id="ARBA00023125"/>
    </source>
</evidence>
<keyword evidence="3" id="KW-0804">Transcription</keyword>
<evidence type="ECO:0000256" key="4">
    <source>
        <dbReference type="PROSITE-ProRule" id="PRU00335"/>
    </source>
</evidence>
<dbReference type="Proteomes" id="UP000569914">
    <property type="component" value="Unassembled WGS sequence"/>
</dbReference>
<evidence type="ECO:0000313" key="7">
    <source>
        <dbReference type="Proteomes" id="UP000569914"/>
    </source>
</evidence>
<protein>
    <submittedName>
        <fullName evidence="6">AcrR family transcriptional regulator</fullName>
    </submittedName>
</protein>
<dbReference type="Gene3D" id="1.10.10.60">
    <property type="entry name" value="Homeodomain-like"/>
    <property type="match status" value="1"/>
</dbReference>
<evidence type="ECO:0000259" key="5">
    <source>
        <dbReference type="PROSITE" id="PS50977"/>
    </source>
</evidence>
<organism evidence="6 7">
    <name type="scientific">Microlunatus parietis</name>
    <dbReference type="NCBI Taxonomy" id="682979"/>
    <lineage>
        <taxon>Bacteria</taxon>
        <taxon>Bacillati</taxon>
        <taxon>Actinomycetota</taxon>
        <taxon>Actinomycetes</taxon>
        <taxon>Propionibacteriales</taxon>
        <taxon>Propionibacteriaceae</taxon>
        <taxon>Microlunatus</taxon>
    </lineage>
</organism>
<dbReference type="InterPro" id="IPR009057">
    <property type="entry name" value="Homeodomain-like_sf"/>
</dbReference>
<dbReference type="Gene3D" id="1.10.357.10">
    <property type="entry name" value="Tetracycline Repressor, domain 2"/>
    <property type="match status" value="1"/>
</dbReference>
<dbReference type="InterPro" id="IPR001647">
    <property type="entry name" value="HTH_TetR"/>
</dbReference>
<sequence>MTEGRRERKKLQTRQLLIDTAFRLFAEQGYQQTTVAQIAAEADVAKKTFFNHFPTKEDVLFADAGRFVEAAHEVIAAREPGEPIGDVLLKVYDHVLTQPPTAALPVPDAAVLDIAALARTVPAVQAKALQVMSELQDRVATAFAEAFPDELDPVTAGAAVGALIGAGQGASMASLRLGHSLAEHLAGTRRALDLVRDGLRTL</sequence>
<dbReference type="PRINTS" id="PR00455">
    <property type="entry name" value="HTHTETR"/>
</dbReference>
<dbReference type="PROSITE" id="PS50977">
    <property type="entry name" value="HTH_TETR_2"/>
    <property type="match status" value="1"/>
</dbReference>
<keyword evidence="7" id="KW-1185">Reference proteome</keyword>
<name>A0A7Y9IAT5_9ACTN</name>
<evidence type="ECO:0000256" key="1">
    <source>
        <dbReference type="ARBA" id="ARBA00023015"/>
    </source>
</evidence>
<dbReference type="PANTHER" id="PTHR30055:SF234">
    <property type="entry name" value="HTH-TYPE TRANSCRIPTIONAL REGULATOR BETI"/>
    <property type="match status" value="1"/>
</dbReference>
<reference evidence="6 7" key="1">
    <citation type="submission" date="2020-07" db="EMBL/GenBank/DDBJ databases">
        <title>Sequencing the genomes of 1000 actinobacteria strains.</title>
        <authorList>
            <person name="Klenk H.-P."/>
        </authorList>
    </citation>
    <scope>NUCLEOTIDE SEQUENCE [LARGE SCALE GENOMIC DNA]</scope>
    <source>
        <strain evidence="6 7">DSM 22083</strain>
    </source>
</reference>
<feature type="DNA-binding region" description="H-T-H motif" evidence="4">
    <location>
        <begin position="34"/>
        <end position="53"/>
    </location>
</feature>
<dbReference type="GO" id="GO:0003700">
    <property type="term" value="F:DNA-binding transcription factor activity"/>
    <property type="evidence" value="ECO:0007669"/>
    <property type="project" value="TreeGrafter"/>
</dbReference>
<keyword evidence="1" id="KW-0805">Transcription regulation</keyword>
<dbReference type="SUPFAM" id="SSF46689">
    <property type="entry name" value="Homeodomain-like"/>
    <property type="match status" value="1"/>
</dbReference>
<dbReference type="RefSeq" id="WP_179754863.1">
    <property type="nucleotide sequence ID" value="NZ_JACCBU010000001.1"/>
</dbReference>
<dbReference type="PANTHER" id="PTHR30055">
    <property type="entry name" value="HTH-TYPE TRANSCRIPTIONAL REGULATOR RUTR"/>
    <property type="match status" value="1"/>
</dbReference>
<keyword evidence="2 4" id="KW-0238">DNA-binding</keyword>
<accession>A0A7Y9IAT5</accession>
<evidence type="ECO:0000313" key="6">
    <source>
        <dbReference type="EMBL" id="NYE73404.1"/>
    </source>
</evidence>
<dbReference type="Pfam" id="PF00440">
    <property type="entry name" value="TetR_N"/>
    <property type="match status" value="1"/>
</dbReference>
<feature type="domain" description="HTH tetR-type" evidence="5">
    <location>
        <begin position="11"/>
        <end position="71"/>
    </location>
</feature>